<dbReference type="PANTHER" id="PTHR34106:SF4">
    <property type="entry name" value="BLL5143 PROTEIN"/>
    <property type="match status" value="1"/>
</dbReference>
<evidence type="ECO:0000313" key="5">
    <source>
        <dbReference type="Proteomes" id="UP000321261"/>
    </source>
</evidence>
<sequence>MTAGMVTRLDAALTADPARVLARLFVPGHELVGATESRATGVLARIRALPEAEVRSTLRGVLARYAGRHRDLQGVLAAHYEEIAHRVPDRDASSEERRMLIGAWFTHEYSIEAAALFNPSVVAHPDQSGLPEGHVRFVMSLRAVGEGHLSSIEFRTGVLGRGRELSLDAPGPHIETGRTGPAVHDRVLFAAALAEDGSDAESASFLVGSLPDRFGEQELDRAVEALTRQRVTRHGGARTADRARRIARCSYEIAFSSRSTIAERVLWPRGPSEARGMEDARFVRVVPDNGGPTYRATYTAFDGDHVAPQLIETSDFRRFRISQLAGPAAKNKGMALFPRTVAGRHVALSRWDRETNAIATSSDGFVWGEPRTLHVPSRAWELTQTGNCGSPVETDAGWLVLTHGVGPMREYAIGALLLDLEEPSRVIGALREPLMRPREDERDGYVPNVVYSCGALLHGDRLLLPYGASDASVRFAVVDVPLLLAQLATDGPPSTA</sequence>
<reference evidence="4 5" key="1">
    <citation type="submission" date="2019-06" db="EMBL/GenBank/DDBJ databases">
        <title>Sequencing the genomes of 1000 actinobacteria strains.</title>
        <authorList>
            <person name="Klenk H.-P."/>
        </authorList>
    </citation>
    <scope>NUCLEOTIDE SEQUENCE [LARGE SCALE GENOMIC DNA]</scope>
    <source>
        <strain evidence="4 5">DSM 45671</strain>
    </source>
</reference>
<dbReference type="Gene3D" id="2.115.10.20">
    <property type="entry name" value="Glycosyl hydrolase domain, family 43"/>
    <property type="match status" value="1"/>
</dbReference>
<dbReference type="InterPro" id="IPR007184">
    <property type="entry name" value="Mannoside_phosphorylase"/>
</dbReference>
<comment type="similarity">
    <text evidence="3">Belongs to the glycosyl hydrolase 130 family.</text>
</comment>
<dbReference type="GO" id="GO:0016757">
    <property type="term" value="F:glycosyltransferase activity"/>
    <property type="evidence" value="ECO:0007669"/>
    <property type="project" value="UniProtKB-KW"/>
</dbReference>
<keyword evidence="1" id="KW-0328">Glycosyltransferase</keyword>
<evidence type="ECO:0000313" key="4">
    <source>
        <dbReference type="EMBL" id="TWF80677.1"/>
    </source>
</evidence>
<dbReference type="SUPFAM" id="SSF75005">
    <property type="entry name" value="Arabinanase/levansucrase/invertase"/>
    <property type="match status" value="1"/>
</dbReference>
<evidence type="ECO:0000256" key="3">
    <source>
        <dbReference type="ARBA" id="ARBA00024356"/>
    </source>
</evidence>
<dbReference type="GO" id="GO:0016787">
    <property type="term" value="F:hydrolase activity"/>
    <property type="evidence" value="ECO:0007669"/>
    <property type="project" value="UniProtKB-KW"/>
</dbReference>
<evidence type="ECO:0000256" key="1">
    <source>
        <dbReference type="ARBA" id="ARBA00022676"/>
    </source>
</evidence>
<dbReference type="RefSeq" id="WP_147259317.1">
    <property type="nucleotide sequence ID" value="NZ_VIWU01000001.1"/>
</dbReference>
<dbReference type="Proteomes" id="UP000321261">
    <property type="component" value="Unassembled WGS sequence"/>
</dbReference>
<proteinExistence type="inferred from homology"/>
<organism evidence="4 5">
    <name type="scientific">Pseudonocardia hierapolitana</name>
    <dbReference type="NCBI Taxonomy" id="1128676"/>
    <lineage>
        <taxon>Bacteria</taxon>
        <taxon>Bacillati</taxon>
        <taxon>Actinomycetota</taxon>
        <taxon>Actinomycetes</taxon>
        <taxon>Pseudonocardiales</taxon>
        <taxon>Pseudonocardiaceae</taxon>
        <taxon>Pseudonocardia</taxon>
    </lineage>
</organism>
<comment type="caution">
    <text evidence="4">The sequence shown here is derived from an EMBL/GenBank/DDBJ whole genome shotgun (WGS) entry which is preliminary data.</text>
</comment>
<dbReference type="EMBL" id="VIWU01000001">
    <property type="protein sequence ID" value="TWF80677.1"/>
    <property type="molecule type" value="Genomic_DNA"/>
</dbReference>
<gene>
    <name evidence="4" type="ORF">FHX44_116620</name>
</gene>
<dbReference type="Pfam" id="PF04041">
    <property type="entry name" value="Glyco_hydro_130"/>
    <property type="match status" value="1"/>
</dbReference>
<dbReference type="PANTHER" id="PTHR34106">
    <property type="entry name" value="GLYCOSIDASE"/>
    <property type="match status" value="1"/>
</dbReference>
<dbReference type="InterPro" id="IPR023296">
    <property type="entry name" value="Glyco_hydro_beta-prop_sf"/>
</dbReference>
<keyword evidence="4" id="KW-0378">Hydrolase</keyword>
<keyword evidence="2" id="KW-0808">Transferase</keyword>
<name>A0A561T0Q9_9PSEU</name>
<accession>A0A561T0Q9</accession>
<evidence type="ECO:0000256" key="2">
    <source>
        <dbReference type="ARBA" id="ARBA00022679"/>
    </source>
</evidence>
<protein>
    <submittedName>
        <fullName evidence="4">Putative GH43/DUF377 family glycosyl hydrolase</fullName>
    </submittedName>
</protein>
<dbReference type="OrthoDB" id="9776657at2"/>
<dbReference type="CDD" id="cd18613">
    <property type="entry name" value="GH130"/>
    <property type="match status" value="1"/>
</dbReference>
<keyword evidence="5" id="KW-1185">Reference proteome</keyword>
<dbReference type="AlphaFoldDB" id="A0A561T0Q9"/>